<keyword evidence="3" id="KW-1185">Reference proteome</keyword>
<evidence type="ECO:0000256" key="1">
    <source>
        <dbReference type="SAM" id="MobiDB-lite"/>
    </source>
</evidence>
<organism evidence="2 3">
    <name type="scientific">Rubroshorea leprosula</name>
    <dbReference type="NCBI Taxonomy" id="152421"/>
    <lineage>
        <taxon>Eukaryota</taxon>
        <taxon>Viridiplantae</taxon>
        <taxon>Streptophyta</taxon>
        <taxon>Embryophyta</taxon>
        <taxon>Tracheophyta</taxon>
        <taxon>Spermatophyta</taxon>
        <taxon>Magnoliopsida</taxon>
        <taxon>eudicotyledons</taxon>
        <taxon>Gunneridae</taxon>
        <taxon>Pentapetalae</taxon>
        <taxon>rosids</taxon>
        <taxon>malvids</taxon>
        <taxon>Malvales</taxon>
        <taxon>Dipterocarpaceae</taxon>
        <taxon>Rubroshorea</taxon>
    </lineage>
</organism>
<protein>
    <submittedName>
        <fullName evidence="2">Uncharacterized protein</fullName>
    </submittedName>
</protein>
<gene>
    <name evidence="2" type="ORF">SLEP1_g8870</name>
</gene>
<reference evidence="2 3" key="1">
    <citation type="journal article" date="2021" name="Commun. Biol.">
        <title>The genome of Shorea leprosula (Dipterocarpaceae) highlights the ecological relevance of drought in aseasonal tropical rainforests.</title>
        <authorList>
            <person name="Ng K.K.S."/>
            <person name="Kobayashi M.J."/>
            <person name="Fawcett J.A."/>
            <person name="Hatakeyama M."/>
            <person name="Paape T."/>
            <person name="Ng C.H."/>
            <person name="Ang C.C."/>
            <person name="Tnah L.H."/>
            <person name="Lee C.T."/>
            <person name="Nishiyama T."/>
            <person name="Sese J."/>
            <person name="O'Brien M.J."/>
            <person name="Copetti D."/>
            <person name="Mohd Noor M.I."/>
            <person name="Ong R.C."/>
            <person name="Putra M."/>
            <person name="Sireger I.Z."/>
            <person name="Indrioko S."/>
            <person name="Kosugi Y."/>
            <person name="Izuno A."/>
            <person name="Isagi Y."/>
            <person name="Lee S.L."/>
            <person name="Shimizu K.K."/>
        </authorList>
    </citation>
    <scope>NUCLEOTIDE SEQUENCE [LARGE SCALE GENOMIC DNA]</scope>
    <source>
        <strain evidence="2">214</strain>
    </source>
</reference>
<proteinExistence type="predicted"/>
<dbReference type="Proteomes" id="UP001054252">
    <property type="component" value="Unassembled WGS sequence"/>
</dbReference>
<name>A0AAV5IC72_9ROSI</name>
<feature type="region of interest" description="Disordered" evidence="1">
    <location>
        <begin position="77"/>
        <end position="112"/>
    </location>
</feature>
<evidence type="ECO:0000313" key="2">
    <source>
        <dbReference type="EMBL" id="GKU95518.1"/>
    </source>
</evidence>
<accession>A0AAV5IC72</accession>
<evidence type="ECO:0000313" key="3">
    <source>
        <dbReference type="Proteomes" id="UP001054252"/>
    </source>
</evidence>
<sequence length="112" mass="12172">MGSAAAAAKSPSILHHLLALDATMSSYPHAFLEPFLRPAFFLLFLNTRLTSAFNFLSTLPCTPPCFPFPFTFLPAHPPGAPPRSRAHRPRQTGLSPRPSPLQPQHVCRCPGG</sequence>
<dbReference type="EMBL" id="BPVZ01000009">
    <property type="protein sequence ID" value="GKU95518.1"/>
    <property type="molecule type" value="Genomic_DNA"/>
</dbReference>
<dbReference type="AlphaFoldDB" id="A0AAV5IC72"/>
<comment type="caution">
    <text evidence="2">The sequence shown here is derived from an EMBL/GenBank/DDBJ whole genome shotgun (WGS) entry which is preliminary data.</text>
</comment>